<dbReference type="SMART" id="SM01037">
    <property type="entry name" value="Bet_v_1"/>
    <property type="match status" value="1"/>
</dbReference>
<gene>
    <name evidence="3" type="ORF">Slati_2649600</name>
</gene>
<dbReference type="CDD" id="cd07816">
    <property type="entry name" value="Bet_v1-like"/>
    <property type="match status" value="1"/>
</dbReference>
<evidence type="ECO:0000259" key="2">
    <source>
        <dbReference type="SMART" id="SM01037"/>
    </source>
</evidence>
<reference evidence="3" key="1">
    <citation type="submission" date="2020-06" db="EMBL/GenBank/DDBJ databases">
        <authorList>
            <person name="Li T."/>
            <person name="Hu X."/>
            <person name="Zhang T."/>
            <person name="Song X."/>
            <person name="Zhang H."/>
            <person name="Dai N."/>
            <person name="Sheng W."/>
            <person name="Hou X."/>
            <person name="Wei L."/>
        </authorList>
    </citation>
    <scope>NUCLEOTIDE SEQUENCE</scope>
    <source>
        <strain evidence="3">KEN1</strain>
        <tissue evidence="3">Leaf</tissue>
    </source>
</reference>
<dbReference type="InterPro" id="IPR023393">
    <property type="entry name" value="START-like_dom_sf"/>
</dbReference>
<dbReference type="AlphaFoldDB" id="A0AAW2VV55"/>
<dbReference type="GO" id="GO:0004864">
    <property type="term" value="F:protein phosphatase inhibitor activity"/>
    <property type="evidence" value="ECO:0007669"/>
    <property type="project" value="InterPro"/>
</dbReference>
<dbReference type="PROSITE" id="PS00451">
    <property type="entry name" value="PATHOGENESIS_BETVI"/>
    <property type="match status" value="1"/>
</dbReference>
<sequence>MGVKTFFHELKSKVSASRFFRALVTDSHEVVPKCTEHIKSIETVEGHGVTPGCVMQTNFHDASQFKYVKHRIDEVDTVNYVCKYTLIEGAVLGDKFEKICYELKFEPTEDGGCVIKQKSEYHTKSDVELNDEEIKAGKEQAAVLYKAAEEYLAANLMSVPESCFDHGEDELYIRIVVSWLCCLD</sequence>
<accession>A0AAW2VV55</accession>
<dbReference type="FunFam" id="3.30.530.20:FF:000007">
    <property type="entry name" value="Major pollen allergen Bet v 1-A"/>
    <property type="match status" value="1"/>
</dbReference>
<evidence type="ECO:0000313" key="3">
    <source>
        <dbReference type="EMBL" id="KAL0433153.1"/>
    </source>
</evidence>
<dbReference type="PRINTS" id="PR00634">
    <property type="entry name" value="BETALLERGEN"/>
</dbReference>
<dbReference type="Pfam" id="PF00407">
    <property type="entry name" value="Bet_v_1"/>
    <property type="match status" value="1"/>
</dbReference>
<dbReference type="PANTHER" id="PTHR31213:SF157">
    <property type="entry name" value="MAJOR ALLERGEN MAL D 1-LIKE"/>
    <property type="match status" value="1"/>
</dbReference>
<comment type="similarity">
    <text evidence="1">Belongs to the BetVI family.</text>
</comment>
<dbReference type="SUPFAM" id="SSF55961">
    <property type="entry name" value="Bet v1-like"/>
    <property type="match status" value="1"/>
</dbReference>
<organism evidence="3">
    <name type="scientific">Sesamum latifolium</name>
    <dbReference type="NCBI Taxonomy" id="2727402"/>
    <lineage>
        <taxon>Eukaryota</taxon>
        <taxon>Viridiplantae</taxon>
        <taxon>Streptophyta</taxon>
        <taxon>Embryophyta</taxon>
        <taxon>Tracheophyta</taxon>
        <taxon>Spermatophyta</taxon>
        <taxon>Magnoliopsida</taxon>
        <taxon>eudicotyledons</taxon>
        <taxon>Gunneridae</taxon>
        <taxon>Pentapetalae</taxon>
        <taxon>asterids</taxon>
        <taxon>lamiids</taxon>
        <taxon>Lamiales</taxon>
        <taxon>Pedaliaceae</taxon>
        <taxon>Sesamum</taxon>
    </lineage>
</organism>
<evidence type="ECO:0000256" key="1">
    <source>
        <dbReference type="ARBA" id="ARBA00009744"/>
    </source>
</evidence>
<feature type="domain" description="Bet v I/Major latex protein" evidence="2">
    <location>
        <begin position="1"/>
        <end position="155"/>
    </location>
</feature>
<dbReference type="GO" id="GO:0009738">
    <property type="term" value="P:abscisic acid-activated signaling pathway"/>
    <property type="evidence" value="ECO:0007669"/>
    <property type="project" value="InterPro"/>
</dbReference>
<dbReference type="InterPro" id="IPR024949">
    <property type="entry name" value="Bet_v_I_allergen"/>
</dbReference>
<dbReference type="EMBL" id="JACGWN010000009">
    <property type="protein sequence ID" value="KAL0433153.1"/>
    <property type="molecule type" value="Genomic_DNA"/>
</dbReference>
<dbReference type="PANTHER" id="PTHR31213">
    <property type="entry name" value="OS08G0374000 PROTEIN-RELATED"/>
    <property type="match status" value="1"/>
</dbReference>
<dbReference type="GO" id="GO:0038023">
    <property type="term" value="F:signaling receptor activity"/>
    <property type="evidence" value="ECO:0007669"/>
    <property type="project" value="InterPro"/>
</dbReference>
<comment type="caution">
    <text evidence="3">The sequence shown here is derived from an EMBL/GenBank/DDBJ whole genome shotgun (WGS) entry which is preliminary data.</text>
</comment>
<dbReference type="GO" id="GO:0005634">
    <property type="term" value="C:nucleus"/>
    <property type="evidence" value="ECO:0007669"/>
    <property type="project" value="TreeGrafter"/>
</dbReference>
<reference evidence="3" key="2">
    <citation type="journal article" date="2024" name="Plant">
        <title>Genomic evolution and insights into agronomic trait innovations of Sesamum species.</title>
        <authorList>
            <person name="Miao H."/>
            <person name="Wang L."/>
            <person name="Qu L."/>
            <person name="Liu H."/>
            <person name="Sun Y."/>
            <person name="Le M."/>
            <person name="Wang Q."/>
            <person name="Wei S."/>
            <person name="Zheng Y."/>
            <person name="Lin W."/>
            <person name="Duan Y."/>
            <person name="Cao H."/>
            <person name="Xiong S."/>
            <person name="Wang X."/>
            <person name="Wei L."/>
            <person name="Li C."/>
            <person name="Ma Q."/>
            <person name="Ju M."/>
            <person name="Zhao R."/>
            <person name="Li G."/>
            <person name="Mu C."/>
            <person name="Tian Q."/>
            <person name="Mei H."/>
            <person name="Zhang T."/>
            <person name="Gao T."/>
            <person name="Zhang H."/>
        </authorList>
    </citation>
    <scope>NUCLEOTIDE SEQUENCE</scope>
    <source>
        <strain evidence="3">KEN1</strain>
    </source>
</reference>
<dbReference type="InterPro" id="IPR000916">
    <property type="entry name" value="Bet_v_I/MLP"/>
</dbReference>
<dbReference type="Gene3D" id="3.30.530.20">
    <property type="match status" value="1"/>
</dbReference>
<proteinExistence type="inferred from homology"/>
<dbReference type="GO" id="GO:0006952">
    <property type="term" value="P:defense response"/>
    <property type="evidence" value="ECO:0007669"/>
    <property type="project" value="InterPro"/>
</dbReference>
<protein>
    <submittedName>
        <fullName evidence="3">Pathogenesis-related protein STH-2</fullName>
    </submittedName>
</protein>
<dbReference type="GO" id="GO:0010427">
    <property type="term" value="F:abscisic acid binding"/>
    <property type="evidence" value="ECO:0007669"/>
    <property type="project" value="InterPro"/>
</dbReference>
<dbReference type="InterPro" id="IPR050279">
    <property type="entry name" value="Plant_def-hormone_signal"/>
</dbReference>
<dbReference type="GO" id="GO:0005737">
    <property type="term" value="C:cytoplasm"/>
    <property type="evidence" value="ECO:0007669"/>
    <property type="project" value="TreeGrafter"/>
</dbReference>
<name>A0AAW2VV55_9LAMI</name>